<reference evidence="13 14" key="1">
    <citation type="submission" date="2019-05" db="EMBL/GenBank/DDBJ databases">
        <title>Draft genome sequence of Actinomadura geliboluensis A8036.</title>
        <authorList>
            <person name="Saricaoglu S."/>
            <person name="Isik K."/>
        </authorList>
    </citation>
    <scope>NUCLEOTIDE SEQUENCE [LARGE SCALE GENOMIC DNA]</scope>
    <source>
        <strain evidence="13 14">A8036</strain>
    </source>
</reference>
<organism evidence="13 14">
    <name type="scientific">Actinomadura geliboluensis</name>
    <dbReference type="NCBI Taxonomy" id="882440"/>
    <lineage>
        <taxon>Bacteria</taxon>
        <taxon>Bacillati</taxon>
        <taxon>Actinomycetota</taxon>
        <taxon>Actinomycetes</taxon>
        <taxon>Streptosporangiales</taxon>
        <taxon>Thermomonosporaceae</taxon>
        <taxon>Actinomadura</taxon>
    </lineage>
</organism>
<dbReference type="SUPFAM" id="SSF103365">
    <property type="entry name" value="Hypothetical protein PH1602"/>
    <property type="match status" value="1"/>
</dbReference>
<feature type="binding site" evidence="10">
    <location>
        <position position="262"/>
    </location>
    <ligand>
        <name>Mn(2+)</name>
        <dbReference type="ChEBI" id="CHEBI:29035"/>
        <label>1</label>
    </ligand>
</feature>
<protein>
    <recommendedName>
        <fullName evidence="11">tRNA-splicing ligase RtcB</fullName>
        <ecNumber evidence="11">6.5.1.-</ecNumber>
    </recommendedName>
</protein>
<dbReference type="GO" id="GO:0003972">
    <property type="term" value="F:RNA ligase (ATP) activity"/>
    <property type="evidence" value="ECO:0007669"/>
    <property type="project" value="TreeGrafter"/>
</dbReference>
<evidence type="ECO:0000256" key="11">
    <source>
        <dbReference type="RuleBase" id="RU371113"/>
    </source>
</evidence>
<comment type="cofactor">
    <cofactor evidence="10 11">
        <name>Mn(2+)</name>
        <dbReference type="ChEBI" id="CHEBI:29035"/>
    </cofactor>
    <text evidence="10 11">Binds 2 manganese ions per subunit.</text>
</comment>
<dbReference type="EC" id="6.5.1.-" evidence="11"/>
<dbReference type="PANTHER" id="PTHR11118:SF1">
    <property type="entry name" value="RNA-SPLICING LIGASE RTCB HOMOLOG"/>
    <property type="match status" value="1"/>
</dbReference>
<dbReference type="PANTHER" id="PTHR11118">
    <property type="entry name" value="RNA-SPLICING LIGASE RTCB HOMOLOG"/>
    <property type="match status" value="1"/>
</dbReference>
<comment type="caution">
    <text evidence="13">The sequence shown here is derived from an EMBL/GenBank/DDBJ whole genome shotgun (WGS) entry which is preliminary data.</text>
</comment>
<keyword evidence="3 9" id="KW-0547">Nucleotide-binding</keyword>
<feature type="binding site" evidence="9">
    <location>
        <position position="539"/>
    </location>
    <ligand>
        <name>GMP</name>
        <dbReference type="ChEBI" id="CHEBI:58115"/>
    </ligand>
</feature>
<evidence type="ECO:0000256" key="6">
    <source>
        <dbReference type="ARBA" id="ARBA00023211"/>
    </source>
</evidence>
<dbReference type="GO" id="GO:0042245">
    <property type="term" value="P:RNA repair"/>
    <property type="evidence" value="ECO:0007669"/>
    <property type="project" value="UniProtKB-KW"/>
</dbReference>
<feature type="binding site" evidence="10">
    <location>
        <position position="293"/>
    </location>
    <ligand>
        <name>Mn(2+)</name>
        <dbReference type="ChEBI" id="CHEBI:29035"/>
        <label>2</label>
    </ligand>
</feature>
<dbReference type="InterPro" id="IPR036025">
    <property type="entry name" value="RtcB-like_sf"/>
</dbReference>
<feature type="binding site" evidence="9">
    <location>
        <begin position="449"/>
        <end position="452"/>
    </location>
    <ligand>
        <name>GMP</name>
        <dbReference type="ChEBI" id="CHEBI:58115"/>
    </ligand>
</feature>
<dbReference type="OrthoDB" id="9802323at2"/>
<dbReference type="AlphaFoldDB" id="A0A5S4HA12"/>
<evidence type="ECO:0000256" key="5">
    <source>
        <dbReference type="ARBA" id="ARBA00023134"/>
    </source>
</evidence>
<proteinExistence type="inferred from homology"/>
<evidence type="ECO:0000256" key="2">
    <source>
        <dbReference type="ARBA" id="ARBA00022723"/>
    </source>
</evidence>
<feature type="binding site" evidence="9">
    <location>
        <begin position="385"/>
        <end position="386"/>
    </location>
    <ligand>
        <name>GMP</name>
        <dbReference type="ChEBI" id="CHEBI:58115"/>
    </ligand>
</feature>
<evidence type="ECO:0000256" key="12">
    <source>
        <dbReference type="SAM" id="MobiDB-lite"/>
    </source>
</evidence>
<keyword evidence="1 11" id="KW-0436">Ligase</keyword>
<evidence type="ECO:0000256" key="9">
    <source>
        <dbReference type="PIRSR" id="PIRSR601233-2"/>
    </source>
</evidence>
<comment type="similarity">
    <text evidence="11">Belongs to the RtcB family.</text>
</comment>
<dbReference type="Proteomes" id="UP000305238">
    <property type="component" value="Unassembled WGS sequence"/>
</dbReference>
<dbReference type="EMBL" id="VCKZ01000012">
    <property type="protein sequence ID" value="TMR41816.1"/>
    <property type="molecule type" value="Genomic_DNA"/>
</dbReference>
<comment type="catalytic activity">
    <reaction evidence="7">
        <text>a 3'-end 3'-phospho-ribonucleotide-RNA + a 5'-end dephospho-ribonucleoside-RNA + GTP = a ribonucleotidyl-ribonucleotide-RNA + GMP + diphosphate</text>
        <dbReference type="Rhea" id="RHEA:68076"/>
        <dbReference type="Rhea" id="RHEA-COMP:10463"/>
        <dbReference type="Rhea" id="RHEA-COMP:13936"/>
        <dbReference type="Rhea" id="RHEA-COMP:17355"/>
        <dbReference type="ChEBI" id="CHEBI:33019"/>
        <dbReference type="ChEBI" id="CHEBI:37565"/>
        <dbReference type="ChEBI" id="CHEBI:58115"/>
        <dbReference type="ChEBI" id="CHEBI:83062"/>
        <dbReference type="ChEBI" id="CHEBI:138284"/>
        <dbReference type="ChEBI" id="CHEBI:173118"/>
        <dbReference type="EC" id="6.5.1.8"/>
    </reaction>
</comment>
<dbReference type="GO" id="GO:0046872">
    <property type="term" value="F:metal ion binding"/>
    <property type="evidence" value="ECO:0007669"/>
    <property type="project" value="UniProtKB-UniRule"/>
</dbReference>
<evidence type="ECO:0000313" key="14">
    <source>
        <dbReference type="Proteomes" id="UP000305238"/>
    </source>
</evidence>
<evidence type="ECO:0000256" key="1">
    <source>
        <dbReference type="ARBA" id="ARBA00022598"/>
    </source>
</evidence>
<dbReference type="Gene3D" id="3.90.1860.10">
    <property type="entry name" value="tRNA-splicing ligase RtcB"/>
    <property type="match status" value="1"/>
</dbReference>
<feature type="binding site" evidence="9">
    <location>
        <begin position="425"/>
        <end position="428"/>
    </location>
    <ligand>
        <name>GMP</name>
        <dbReference type="ChEBI" id="CHEBI:58115"/>
    </ligand>
</feature>
<dbReference type="Pfam" id="PF01139">
    <property type="entry name" value="RtcB"/>
    <property type="match status" value="1"/>
</dbReference>
<keyword evidence="2 10" id="KW-0479">Metal-binding</keyword>
<dbReference type="GO" id="GO:0170057">
    <property type="term" value="F:RNA ligase (GTP) activity"/>
    <property type="evidence" value="ECO:0007669"/>
    <property type="project" value="UniProtKB-EC"/>
</dbReference>
<feature type="region of interest" description="Disordered" evidence="12">
    <location>
        <begin position="1"/>
        <end position="42"/>
    </location>
</feature>
<feature type="binding site" evidence="9">
    <location>
        <position position="432"/>
    </location>
    <ligand>
        <name>GMP</name>
        <dbReference type="ChEBI" id="CHEBI:58115"/>
    </ligand>
</feature>
<evidence type="ECO:0000256" key="10">
    <source>
        <dbReference type="PIRSR" id="PIRSR601233-3"/>
    </source>
</evidence>
<comment type="subunit">
    <text evidence="11">Monomer.</text>
</comment>
<sequence length="540" mass="56849">MLNPRTSGPARSPAVAPSARTAPSRAPSRAPSSPEGFTVSARQDPRLARTGEHWLSLPNPRGVPVEICAGAGVPLEPAAVTEALALLETAGTLERLAEATPGYTGPEPRITRAALTPDFHKGAGIPIGTVLETEHALLPQAVGSDVNCGMRLEVTALRAGRVRARLDALERRLRHLFFEGGRRIALTPVQREALLRDGLPGLLLAGAAPWRGFRPEDADDALDRAHACAHPAATAAAFADWIGSAGGASHDSVIGGIGGGNHFAELQYVAEVHDPAAAHAWGLTPGTVVTMVHSGSLSLGHQANATALDALRAGWPAGLPRPRDGVLPFLLDERSEPARRRYLDAFANAANFAAGNRYFLSLAMRAGLAAECGDPDARPLYDAPHNLFWRDGDRFVHRKGATPAGGHAEMAGGPYAMWGEPVIVPGSMGASSFVLRGHGNPRTLASACHGAGRRVPRGASARGGDAELDAFLREFRVVTPLDHRDPVTARRRDVMAAWRRDLKQEAPWAYKDIGPVVSSLAGGGVATPVAELRPLLTVKG</sequence>
<name>A0A5S4HA12_9ACTN</name>
<keyword evidence="6 10" id="KW-0464">Manganese</keyword>
<dbReference type="InterPro" id="IPR001233">
    <property type="entry name" value="RtcB"/>
</dbReference>
<gene>
    <name evidence="11" type="primary">rtcB</name>
    <name evidence="13" type="ORF">ETD96_03545</name>
</gene>
<evidence type="ECO:0000256" key="4">
    <source>
        <dbReference type="ARBA" id="ARBA00022800"/>
    </source>
</evidence>
<accession>A0A5S4HA12</accession>
<feature type="binding site" evidence="10">
    <location>
        <position position="385"/>
    </location>
    <ligand>
        <name>Mn(2+)</name>
        <dbReference type="ChEBI" id="CHEBI:29035"/>
        <label>2</label>
    </ligand>
</feature>
<keyword evidence="4" id="KW-0692">RNA repair</keyword>
<evidence type="ECO:0000256" key="8">
    <source>
        <dbReference type="PIRSR" id="PIRSR601233-1"/>
    </source>
</evidence>
<feature type="binding site" evidence="9">
    <location>
        <begin position="261"/>
        <end position="265"/>
    </location>
    <ligand>
        <name>GMP</name>
        <dbReference type="ChEBI" id="CHEBI:58115"/>
    </ligand>
</feature>
<keyword evidence="5 9" id="KW-0342">GTP-binding</keyword>
<feature type="binding site" evidence="10">
    <location>
        <position position="145"/>
    </location>
    <ligand>
        <name>Mn(2+)</name>
        <dbReference type="ChEBI" id="CHEBI:29035"/>
        <label>1</label>
    </ligand>
</feature>
<dbReference type="GO" id="GO:0006396">
    <property type="term" value="P:RNA processing"/>
    <property type="evidence" value="ECO:0007669"/>
    <property type="project" value="InterPro"/>
</dbReference>
<evidence type="ECO:0000256" key="3">
    <source>
        <dbReference type="ARBA" id="ARBA00022741"/>
    </source>
</evidence>
<evidence type="ECO:0000256" key="7">
    <source>
        <dbReference type="ARBA" id="ARBA00047746"/>
    </source>
</evidence>
<evidence type="ECO:0000313" key="13">
    <source>
        <dbReference type="EMBL" id="TMR41816.1"/>
    </source>
</evidence>
<feature type="active site" description="GMP-histidine intermediate" evidence="8">
    <location>
        <position position="449"/>
    </location>
</feature>
<keyword evidence="14" id="KW-1185">Reference proteome</keyword>
<dbReference type="GO" id="GO:0005525">
    <property type="term" value="F:GTP binding"/>
    <property type="evidence" value="ECO:0007669"/>
    <property type="project" value="UniProtKB-KW"/>
</dbReference>
<feature type="compositionally biased region" description="Low complexity" evidence="12">
    <location>
        <begin position="7"/>
        <end position="34"/>
    </location>
</feature>